<protein>
    <submittedName>
        <fullName evidence="2">Uncharacterized protein</fullName>
    </submittedName>
</protein>
<dbReference type="Proteomes" id="UP000229674">
    <property type="component" value="Unassembled WGS sequence"/>
</dbReference>
<keyword evidence="1" id="KW-1133">Transmembrane helix</keyword>
<feature type="transmembrane region" description="Helical" evidence="1">
    <location>
        <begin position="43"/>
        <end position="63"/>
    </location>
</feature>
<organism evidence="2 3">
    <name type="scientific">Candidatus Colwellbacteria bacterium CG_4_9_14_0_2_um_filter_50_12</name>
    <dbReference type="NCBI Taxonomy" id="1974538"/>
    <lineage>
        <taxon>Bacteria</taxon>
        <taxon>Candidatus Colwelliibacteriota</taxon>
    </lineage>
</organism>
<comment type="caution">
    <text evidence="2">The sequence shown here is derived from an EMBL/GenBank/DDBJ whole genome shotgun (WGS) entry which is preliminary data.</text>
</comment>
<evidence type="ECO:0000256" key="1">
    <source>
        <dbReference type="SAM" id="Phobius"/>
    </source>
</evidence>
<keyword evidence="1" id="KW-0812">Transmembrane</keyword>
<evidence type="ECO:0000313" key="2">
    <source>
        <dbReference type="EMBL" id="PJC65293.1"/>
    </source>
</evidence>
<dbReference type="EMBL" id="PFQX01000054">
    <property type="protein sequence ID" value="PJC65293.1"/>
    <property type="molecule type" value="Genomic_DNA"/>
</dbReference>
<proteinExistence type="predicted"/>
<gene>
    <name evidence="2" type="ORF">CO020_01460</name>
</gene>
<keyword evidence="1" id="KW-0472">Membrane</keyword>
<feature type="transmembrane region" description="Helical" evidence="1">
    <location>
        <begin position="75"/>
        <end position="97"/>
    </location>
</feature>
<sequence length="109" mass="11679">MKCVAEPFVFNSSQGLLSGIKSYDFCGLVQLANNLITFGVRYIAFPLAGLFIIIGGYLLLTAGGNEERIIKGKQAITAAVVGLLIVLFSSLIIKVVFKLLGADTTLLPW</sequence>
<name>A0A2M8G0V9_9BACT</name>
<evidence type="ECO:0000313" key="3">
    <source>
        <dbReference type="Proteomes" id="UP000229674"/>
    </source>
</evidence>
<dbReference type="InterPro" id="IPR043993">
    <property type="entry name" value="T4SS_pilin"/>
</dbReference>
<reference evidence="3" key="1">
    <citation type="submission" date="2017-09" db="EMBL/GenBank/DDBJ databases">
        <title>Depth-based differentiation of microbial function through sediment-hosted aquifers and enrichment of novel symbionts in the deep terrestrial subsurface.</title>
        <authorList>
            <person name="Probst A.J."/>
            <person name="Ladd B."/>
            <person name="Jarett J.K."/>
            <person name="Geller-Mcgrath D.E."/>
            <person name="Sieber C.M.K."/>
            <person name="Emerson J.B."/>
            <person name="Anantharaman K."/>
            <person name="Thomas B.C."/>
            <person name="Malmstrom R."/>
            <person name="Stieglmeier M."/>
            <person name="Klingl A."/>
            <person name="Woyke T."/>
            <person name="Ryan C.M."/>
            <person name="Banfield J.F."/>
        </authorList>
    </citation>
    <scope>NUCLEOTIDE SEQUENCE [LARGE SCALE GENOMIC DNA]</scope>
</reference>
<dbReference type="AlphaFoldDB" id="A0A2M8G0V9"/>
<dbReference type="Pfam" id="PF18895">
    <property type="entry name" value="T4SS_pilin"/>
    <property type="match status" value="1"/>
</dbReference>
<accession>A0A2M8G0V9</accession>